<dbReference type="EC" id="2.6.1.11" evidence="5"/>
<evidence type="ECO:0000256" key="4">
    <source>
        <dbReference type="ARBA" id="ARBA00008954"/>
    </source>
</evidence>
<dbReference type="GO" id="GO:0030170">
    <property type="term" value="F:pyridoxal phosphate binding"/>
    <property type="evidence" value="ECO:0007669"/>
    <property type="project" value="InterPro"/>
</dbReference>
<evidence type="ECO:0000256" key="11">
    <source>
        <dbReference type="SAM" id="SignalP"/>
    </source>
</evidence>
<feature type="chain" id="PRO_5031527974" description="acetylornithine transaminase" evidence="11">
    <location>
        <begin position="25"/>
        <end position="482"/>
    </location>
</feature>
<comment type="subcellular location">
    <subcellularLocation>
        <location evidence="2">Mitochondrion</location>
    </subcellularLocation>
</comment>
<dbReference type="Gene3D" id="3.90.1150.10">
    <property type="entry name" value="Aspartate Aminotransferase, domain 1"/>
    <property type="match status" value="1"/>
</dbReference>
<dbReference type="NCBIfam" id="NF002325">
    <property type="entry name" value="PRK01278.1"/>
    <property type="match status" value="1"/>
</dbReference>
<keyword evidence="9 10" id="KW-0663">Pyridoxal phosphate</keyword>
<dbReference type="InterPro" id="IPR015424">
    <property type="entry name" value="PyrdxlP-dep_Trfase"/>
</dbReference>
<dbReference type="PANTHER" id="PTHR11986">
    <property type="entry name" value="AMINOTRANSFERASE CLASS III"/>
    <property type="match status" value="1"/>
</dbReference>
<dbReference type="PIRSF" id="PIRSF000521">
    <property type="entry name" value="Transaminase_4ab_Lys_Orn"/>
    <property type="match status" value="1"/>
</dbReference>
<evidence type="ECO:0000256" key="9">
    <source>
        <dbReference type="ARBA" id="ARBA00022898"/>
    </source>
</evidence>
<dbReference type="GO" id="GO:0005739">
    <property type="term" value="C:mitochondrion"/>
    <property type="evidence" value="ECO:0007669"/>
    <property type="project" value="UniProtKB-SubCell"/>
</dbReference>
<dbReference type="FunFam" id="3.40.640.10:FF:000004">
    <property type="entry name" value="Acetylornithine aminotransferase"/>
    <property type="match status" value="1"/>
</dbReference>
<dbReference type="Pfam" id="PF00202">
    <property type="entry name" value="Aminotran_3"/>
    <property type="match status" value="1"/>
</dbReference>
<dbReference type="GO" id="GO:0042802">
    <property type="term" value="F:identical protein binding"/>
    <property type="evidence" value="ECO:0007669"/>
    <property type="project" value="TreeGrafter"/>
</dbReference>
<comment type="pathway">
    <text evidence="3">Amino-acid biosynthesis; L-arginine biosynthesis; N(2)-acetyl-L-ornithine from L-glutamate: step 4/4.</text>
</comment>
<feature type="signal peptide" evidence="11">
    <location>
        <begin position="1"/>
        <end position="24"/>
    </location>
</feature>
<dbReference type="InterPro" id="IPR049704">
    <property type="entry name" value="Aminotrans_3_PPA_site"/>
</dbReference>
<keyword evidence="7" id="KW-0028">Amino-acid biosynthesis</keyword>
<dbReference type="HAMAP" id="MF_01107">
    <property type="entry name" value="ArgD_aminotrans_3"/>
    <property type="match status" value="1"/>
</dbReference>
<gene>
    <name evidence="12" type="ORF">LDAN0321_LOCUS786</name>
</gene>
<evidence type="ECO:0000256" key="1">
    <source>
        <dbReference type="ARBA" id="ARBA00001933"/>
    </source>
</evidence>
<dbReference type="GO" id="GO:0003992">
    <property type="term" value="F:N2-acetyl-L-ornithine:2-oxoglutarate 5-aminotransferase activity"/>
    <property type="evidence" value="ECO:0007669"/>
    <property type="project" value="UniProtKB-EC"/>
</dbReference>
<dbReference type="AlphaFoldDB" id="A0A7S2JSE9"/>
<dbReference type="InterPro" id="IPR050103">
    <property type="entry name" value="Class-III_PLP-dep_AT"/>
</dbReference>
<keyword evidence="8" id="KW-0808">Transferase</keyword>
<dbReference type="CDD" id="cd00610">
    <property type="entry name" value="OAT_like"/>
    <property type="match status" value="1"/>
</dbReference>
<proteinExistence type="inferred from homology"/>
<dbReference type="PROSITE" id="PS00600">
    <property type="entry name" value="AA_TRANSFER_CLASS_3"/>
    <property type="match status" value="1"/>
</dbReference>
<keyword evidence="11" id="KW-0732">Signal</keyword>
<dbReference type="InterPro" id="IPR015421">
    <property type="entry name" value="PyrdxlP-dep_Trfase_major"/>
</dbReference>
<evidence type="ECO:0000256" key="5">
    <source>
        <dbReference type="ARBA" id="ARBA00012919"/>
    </source>
</evidence>
<evidence type="ECO:0000256" key="2">
    <source>
        <dbReference type="ARBA" id="ARBA00004173"/>
    </source>
</evidence>
<dbReference type="Gene3D" id="3.40.640.10">
    <property type="entry name" value="Type I PLP-dependent aspartate aminotransferase-like (Major domain)"/>
    <property type="match status" value="1"/>
</dbReference>
<dbReference type="NCBIfam" id="TIGR00707">
    <property type="entry name" value="argD"/>
    <property type="match status" value="1"/>
</dbReference>
<dbReference type="PANTHER" id="PTHR11986:SF79">
    <property type="entry name" value="ACETYLORNITHINE AMINOTRANSFERASE, MITOCHONDRIAL"/>
    <property type="match status" value="1"/>
</dbReference>
<name>A0A7S2JSE9_9STRA</name>
<dbReference type="GO" id="GO:0006526">
    <property type="term" value="P:L-arginine biosynthetic process"/>
    <property type="evidence" value="ECO:0007669"/>
    <property type="project" value="UniProtKB-UniPathway"/>
</dbReference>
<evidence type="ECO:0000256" key="3">
    <source>
        <dbReference type="ARBA" id="ARBA00005024"/>
    </source>
</evidence>
<reference evidence="12" key="1">
    <citation type="submission" date="2021-01" db="EMBL/GenBank/DDBJ databases">
        <authorList>
            <person name="Corre E."/>
            <person name="Pelletier E."/>
            <person name="Niang G."/>
            <person name="Scheremetjew M."/>
            <person name="Finn R."/>
            <person name="Kale V."/>
            <person name="Holt S."/>
            <person name="Cochrane G."/>
            <person name="Meng A."/>
            <person name="Brown T."/>
            <person name="Cohen L."/>
        </authorList>
    </citation>
    <scope>NUCLEOTIDE SEQUENCE</scope>
    <source>
        <strain evidence="12">B650</strain>
    </source>
</reference>
<dbReference type="UniPathway" id="UPA00068">
    <property type="reaction ID" value="UER00109"/>
</dbReference>
<organism evidence="12">
    <name type="scientific">Leptocylindrus danicus</name>
    <dbReference type="NCBI Taxonomy" id="163516"/>
    <lineage>
        <taxon>Eukaryota</taxon>
        <taxon>Sar</taxon>
        <taxon>Stramenopiles</taxon>
        <taxon>Ochrophyta</taxon>
        <taxon>Bacillariophyta</taxon>
        <taxon>Coscinodiscophyceae</taxon>
        <taxon>Chaetocerotophycidae</taxon>
        <taxon>Leptocylindrales</taxon>
        <taxon>Leptocylindraceae</taxon>
        <taxon>Leptocylindrus</taxon>
    </lineage>
</organism>
<keyword evidence="6" id="KW-0032">Aminotransferase</keyword>
<evidence type="ECO:0000256" key="8">
    <source>
        <dbReference type="ARBA" id="ARBA00022679"/>
    </source>
</evidence>
<evidence type="ECO:0000256" key="10">
    <source>
        <dbReference type="RuleBase" id="RU003560"/>
    </source>
</evidence>
<evidence type="ECO:0000256" key="6">
    <source>
        <dbReference type="ARBA" id="ARBA00022576"/>
    </source>
</evidence>
<sequence length="482" mass="50782">MRIDNLAVKALLLSVASLTNPANAFATTTQAHNSAYTTRNVQHTASSSVLYSATASGTELVPPVTNLEPGKTKEIFDSSVQKTYGRYPLTIVRGEGCKLYDEDGKEYLDFVAGIATCVLGHSHKGLADAVTNQINSLHHVSNLYYIPQQAALAKWLCDNSCADKAFFCNSGAESNEGAIKLARRHASNRGITDPIIIAAKQSFHGRTLAALSATGQPKYHQGFGYGGEMVQGFAHVQYNDIEELKAMVAEMSTTPDDLAEKGRKRGVAAIMLEPLQGEGGIIPGKADYFAEARKLCDETGALLMCDEVQTGMGRTGDLWAHQGLGVEPDVFTSAKALGGGVPIGALMARGAAADVFGPGDHASTYGGNPLACAAGLAVAQAFTDEKLLENVNARGAQLHDGLSALAKKYPTVLGDIRGKGLILGIDSVSCPAGELVGDCMKDGLLLVPAGPNTVRFVPPLIVTEAEIEKALEMFEKTVSTKV</sequence>
<comment type="cofactor">
    <cofactor evidence="1">
        <name>pyridoxal 5'-phosphate</name>
        <dbReference type="ChEBI" id="CHEBI:597326"/>
    </cofactor>
</comment>
<evidence type="ECO:0000313" key="12">
    <source>
        <dbReference type="EMBL" id="CAD9556275.1"/>
    </source>
</evidence>
<protein>
    <recommendedName>
        <fullName evidence="5">acetylornithine transaminase</fullName>
        <ecNumber evidence="5">2.6.1.11</ecNumber>
    </recommendedName>
</protein>
<dbReference type="EMBL" id="HBGY01001149">
    <property type="protein sequence ID" value="CAD9556275.1"/>
    <property type="molecule type" value="Transcribed_RNA"/>
</dbReference>
<dbReference type="SUPFAM" id="SSF53383">
    <property type="entry name" value="PLP-dependent transferases"/>
    <property type="match status" value="1"/>
</dbReference>
<comment type="similarity">
    <text evidence="4 10">Belongs to the class-III pyridoxal-phosphate-dependent aminotransferase family.</text>
</comment>
<dbReference type="InterPro" id="IPR015422">
    <property type="entry name" value="PyrdxlP-dep_Trfase_small"/>
</dbReference>
<dbReference type="InterPro" id="IPR005814">
    <property type="entry name" value="Aminotrans_3"/>
</dbReference>
<accession>A0A7S2JSE9</accession>
<evidence type="ECO:0000256" key="7">
    <source>
        <dbReference type="ARBA" id="ARBA00022605"/>
    </source>
</evidence>
<dbReference type="InterPro" id="IPR004636">
    <property type="entry name" value="AcOrn/SuccOrn_fam"/>
</dbReference>